<dbReference type="InterPro" id="IPR032675">
    <property type="entry name" value="LRR_dom_sf"/>
</dbReference>
<dbReference type="PANTHER" id="PTHR48063:SF72">
    <property type="entry name" value="HCRVF1 PROTEIN-LIKE"/>
    <property type="match status" value="1"/>
</dbReference>
<evidence type="ECO:0000259" key="10">
    <source>
        <dbReference type="Pfam" id="PF08263"/>
    </source>
</evidence>
<dbReference type="FunFam" id="3.80.10.10:FF:000129">
    <property type="entry name" value="Leucine-rich repeat receptor-like kinase"/>
    <property type="match status" value="1"/>
</dbReference>
<evidence type="ECO:0000313" key="12">
    <source>
        <dbReference type="Proteomes" id="UP000008022"/>
    </source>
</evidence>
<dbReference type="EnsemblPlants" id="ORUFI01G24510.2">
    <property type="protein sequence ID" value="ORUFI01G24510.2"/>
    <property type="gene ID" value="ORUFI01G24510"/>
</dbReference>
<dbReference type="Gramene" id="ORUFI01G24510.2">
    <property type="protein sequence ID" value="ORUFI01G24510.2"/>
    <property type="gene ID" value="ORUFI01G24510"/>
</dbReference>
<evidence type="ECO:0000256" key="7">
    <source>
        <dbReference type="ARBA" id="ARBA00023136"/>
    </source>
</evidence>
<dbReference type="GO" id="GO:0016020">
    <property type="term" value="C:membrane"/>
    <property type="evidence" value="ECO:0007669"/>
    <property type="project" value="UniProtKB-SubCell"/>
</dbReference>
<dbReference type="Proteomes" id="UP000008022">
    <property type="component" value="Unassembled WGS sequence"/>
</dbReference>
<evidence type="ECO:0000256" key="3">
    <source>
        <dbReference type="ARBA" id="ARBA00022692"/>
    </source>
</evidence>
<reference evidence="11" key="2">
    <citation type="submission" date="2015-06" db="UniProtKB">
        <authorList>
            <consortium name="EnsemblPlants"/>
        </authorList>
    </citation>
    <scope>IDENTIFICATION</scope>
</reference>
<name>A0A0E0MYX1_ORYRU</name>
<keyword evidence="6 9" id="KW-1133">Transmembrane helix</keyword>
<keyword evidence="4" id="KW-0732">Signal</keyword>
<proteinExistence type="predicted"/>
<evidence type="ECO:0000256" key="4">
    <source>
        <dbReference type="ARBA" id="ARBA00022729"/>
    </source>
</evidence>
<evidence type="ECO:0000256" key="6">
    <source>
        <dbReference type="ARBA" id="ARBA00022989"/>
    </source>
</evidence>
<dbReference type="EnsemblPlants" id="ORUFI01G24510.1">
    <property type="protein sequence ID" value="ORUFI01G24510.1"/>
    <property type="gene ID" value="ORUFI01G24510"/>
</dbReference>
<keyword evidence="2" id="KW-0433">Leucine-rich repeat</keyword>
<keyword evidence="8" id="KW-0325">Glycoprotein</keyword>
<dbReference type="STRING" id="4529.A0A0E0MYX1"/>
<dbReference type="InterPro" id="IPR013210">
    <property type="entry name" value="LRR_N_plant-typ"/>
</dbReference>
<evidence type="ECO:0000256" key="9">
    <source>
        <dbReference type="SAM" id="Phobius"/>
    </source>
</evidence>
<keyword evidence="12" id="KW-1185">Reference proteome</keyword>
<evidence type="ECO:0000313" key="11">
    <source>
        <dbReference type="EnsemblPlants" id="ORUFI01G24510.2"/>
    </source>
</evidence>
<reference evidence="12" key="1">
    <citation type="submission" date="2013-06" db="EMBL/GenBank/DDBJ databases">
        <authorList>
            <person name="Zhao Q."/>
        </authorList>
    </citation>
    <scope>NUCLEOTIDE SEQUENCE</scope>
    <source>
        <strain evidence="12">cv. W1943</strain>
    </source>
</reference>
<dbReference type="Pfam" id="PF00560">
    <property type="entry name" value="LRR_1"/>
    <property type="match status" value="2"/>
</dbReference>
<dbReference type="InterPro" id="IPR046956">
    <property type="entry name" value="RLP23-like"/>
</dbReference>
<sequence length="189" mass="20142">METAMGMGRTRCGGAGNGEEVCIHVLIALALLLFTPIISNEASANANSTGGCIPSERSALISFKSGLLDPGNLLSSWEGDDCCQWNGVWCNNETGHIVELNLPGGSCNILPPWVPLEPGLGGSIGPSLLGLKQLEHLDLSCNNFSGTLPEFLGSLHNLRSLDLSWSTFVGTVPPQLGNLSNLRYFRSWF</sequence>
<organism evidence="11 12">
    <name type="scientific">Oryza rufipogon</name>
    <name type="common">Brownbeard rice</name>
    <name type="synonym">Asian wild rice</name>
    <dbReference type="NCBI Taxonomy" id="4529"/>
    <lineage>
        <taxon>Eukaryota</taxon>
        <taxon>Viridiplantae</taxon>
        <taxon>Streptophyta</taxon>
        <taxon>Embryophyta</taxon>
        <taxon>Tracheophyta</taxon>
        <taxon>Spermatophyta</taxon>
        <taxon>Magnoliopsida</taxon>
        <taxon>Liliopsida</taxon>
        <taxon>Poales</taxon>
        <taxon>Poaceae</taxon>
        <taxon>BOP clade</taxon>
        <taxon>Oryzoideae</taxon>
        <taxon>Oryzeae</taxon>
        <taxon>Oryzinae</taxon>
        <taxon>Oryza</taxon>
    </lineage>
</organism>
<evidence type="ECO:0000256" key="8">
    <source>
        <dbReference type="ARBA" id="ARBA00023180"/>
    </source>
</evidence>
<keyword evidence="3 9" id="KW-0812">Transmembrane</keyword>
<comment type="subcellular location">
    <subcellularLocation>
        <location evidence="1">Membrane</location>
        <topology evidence="1">Single-pass type I membrane protein</topology>
    </subcellularLocation>
</comment>
<evidence type="ECO:0000256" key="2">
    <source>
        <dbReference type="ARBA" id="ARBA00022614"/>
    </source>
</evidence>
<dbReference type="HOGENOM" id="CLU_000288_18_13_1"/>
<dbReference type="AlphaFoldDB" id="A0A0E0MYX1"/>
<dbReference type="Gramene" id="ORUFI01G24510.1">
    <property type="protein sequence ID" value="ORUFI01G24510.1"/>
    <property type="gene ID" value="ORUFI01G24510"/>
</dbReference>
<evidence type="ECO:0000256" key="5">
    <source>
        <dbReference type="ARBA" id="ARBA00022737"/>
    </source>
</evidence>
<dbReference type="InterPro" id="IPR001611">
    <property type="entry name" value="Leu-rich_rpt"/>
</dbReference>
<dbReference type="OMA" id="NIFIWII"/>
<feature type="domain" description="Leucine-rich repeat-containing N-terminal plant-type" evidence="10">
    <location>
        <begin position="54"/>
        <end position="91"/>
    </location>
</feature>
<dbReference type="eggNOG" id="KOG0619">
    <property type="taxonomic scope" value="Eukaryota"/>
</dbReference>
<dbReference type="SUPFAM" id="SSF52058">
    <property type="entry name" value="L domain-like"/>
    <property type="match status" value="1"/>
</dbReference>
<dbReference type="Pfam" id="PF08263">
    <property type="entry name" value="LRRNT_2"/>
    <property type="match status" value="1"/>
</dbReference>
<protein>
    <recommendedName>
        <fullName evidence="10">Leucine-rich repeat-containing N-terminal plant-type domain-containing protein</fullName>
    </recommendedName>
</protein>
<keyword evidence="7 9" id="KW-0472">Membrane</keyword>
<evidence type="ECO:0000256" key="1">
    <source>
        <dbReference type="ARBA" id="ARBA00004479"/>
    </source>
</evidence>
<dbReference type="PANTHER" id="PTHR48063">
    <property type="entry name" value="LRR RECEPTOR-LIKE KINASE"/>
    <property type="match status" value="1"/>
</dbReference>
<dbReference type="Gene3D" id="3.80.10.10">
    <property type="entry name" value="Ribonuclease Inhibitor"/>
    <property type="match status" value="1"/>
</dbReference>
<keyword evidence="5" id="KW-0677">Repeat</keyword>
<feature type="transmembrane region" description="Helical" evidence="9">
    <location>
        <begin position="21"/>
        <end position="39"/>
    </location>
</feature>
<accession>A0A0E0MYX1</accession>